<comment type="caution">
    <text evidence="1">The sequence shown here is derived from an EMBL/GenBank/DDBJ whole genome shotgun (WGS) entry which is preliminary data.</text>
</comment>
<protein>
    <recommendedName>
        <fullName evidence="3">Phage protein</fullName>
    </recommendedName>
</protein>
<proteinExistence type="predicted"/>
<dbReference type="AlphaFoldDB" id="A0A845EPZ6"/>
<dbReference type="EMBL" id="WMEY01000001">
    <property type="protein sequence ID" value="MYL61792.1"/>
    <property type="molecule type" value="Genomic_DNA"/>
</dbReference>
<reference evidence="1 2" key="1">
    <citation type="submission" date="2019-11" db="EMBL/GenBank/DDBJ databases">
        <title>Genome sequences of 17 halophilic strains isolated from different environments.</title>
        <authorList>
            <person name="Furrow R.E."/>
        </authorList>
    </citation>
    <scope>NUCLEOTIDE SEQUENCE [LARGE SCALE GENOMIC DNA]</scope>
    <source>
        <strain evidence="1 2">22506_14_FS</strain>
    </source>
</reference>
<evidence type="ECO:0000313" key="1">
    <source>
        <dbReference type="EMBL" id="MYL61792.1"/>
    </source>
</evidence>
<organism evidence="1 2">
    <name type="scientific">Guptibacillus hwajinpoensis</name>
    <dbReference type="NCBI Taxonomy" id="208199"/>
    <lineage>
        <taxon>Bacteria</taxon>
        <taxon>Bacillati</taxon>
        <taxon>Bacillota</taxon>
        <taxon>Bacilli</taxon>
        <taxon>Bacillales</taxon>
        <taxon>Guptibacillaceae</taxon>
        <taxon>Guptibacillus</taxon>
    </lineage>
</organism>
<dbReference type="Proteomes" id="UP000447833">
    <property type="component" value="Unassembled WGS sequence"/>
</dbReference>
<dbReference type="RefSeq" id="WP_160917748.1">
    <property type="nucleotide sequence ID" value="NZ_WMEY01000001.1"/>
</dbReference>
<sequence>MDEEKIIRAIEAIQWDYEEALVPESIHYIQNDDLVMIKNKKSTSVYANKVVRYHRTIHEVKDVIAYFEGSPLSWWVRSSSDSSELEKQLLTLGFQHYDTYRGLAKKANRRRSTYIGLYV</sequence>
<name>A0A845EPZ6_9BACL</name>
<gene>
    <name evidence="1" type="ORF">GLW07_00345</name>
</gene>
<accession>A0A845EPZ6</accession>
<evidence type="ECO:0008006" key="3">
    <source>
        <dbReference type="Google" id="ProtNLM"/>
    </source>
</evidence>
<evidence type="ECO:0000313" key="2">
    <source>
        <dbReference type="Proteomes" id="UP000447833"/>
    </source>
</evidence>